<gene>
    <name evidence="1" type="ORF">ACFQY0_12410</name>
</gene>
<dbReference type="Proteomes" id="UP001596472">
    <property type="component" value="Unassembled WGS sequence"/>
</dbReference>
<sequence>MTTSKCYVWRWLPGATDPVVAGELRIDDKGRQMFVYGRSYQERSNAEPIYESELPLRTGVRPNRGRGAIPLPGR</sequence>
<evidence type="ECO:0000313" key="1">
    <source>
        <dbReference type="EMBL" id="MFC7337986.1"/>
    </source>
</evidence>
<keyword evidence="2" id="KW-1185">Reference proteome</keyword>
<accession>A0ABW2LAA5</accession>
<dbReference type="RefSeq" id="WP_379712817.1">
    <property type="nucleotide sequence ID" value="NZ_JBHTBS010000006.1"/>
</dbReference>
<reference evidence="2" key="1">
    <citation type="journal article" date="2019" name="Int. J. Syst. Evol. Microbiol.">
        <title>The Global Catalogue of Microorganisms (GCM) 10K type strain sequencing project: providing services to taxonomists for standard genome sequencing and annotation.</title>
        <authorList>
            <consortium name="The Broad Institute Genomics Platform"/>
            <consortium name="The Broad Institute Genome Sequencing Center for Infectious Disease"/>
            <person name="Wu L."/>
            <person name="Ma J."/>
        </authorList>
    </citation>
    <scope>NUCLEOTIDE SEQUENCE [LARGE SCALE GENOMIC DNA]</scope>
    <source>
        <strain evidence="2">CGMCC 4.1467</strain>
    </source>
</reference>
<proteinExistence type="predicted"/>
<protein>
    <submittedName>
        <fullName evidence="1">Uncharacterized protein</fullName>
    </submittedName>
</protein>
<name>A0ABW2LAA5_9BACT</name>
<comment type="caution">
    <text evidence="1">The sequence shown here is derived from an EMBL/GenBank/DDBJ whole genome shotgun (WGS) entry which is preliminary data.</text>
</comment>
<organism evidence="1 2">
    <name type="scientific">Haloferula chungangensis</name>
    <dbReference type="NCBI Taxonomy" id="1048331"/>
    <lineage>
        <taxon>Bacteria</taxon>
        <taxon>Pseudomonadati</taxon>
        <taxon>Verrucomicrobiota</taxon>
        <taxon>Verrucomicrobiia</taxon>
        <taxon>Verrucomicrobiales</taxon>
        <taxon>Verrucomicrobiaceae</taxon>
        <taxon>Haloferula</taxon>
    </lineage>
</organism>
<dbReference type="EMBL" id="JBHTBS010000006">
    <property type="protein sequence ID" value="MFC7337986.1"/>
    <property type="molecule type" value="Genomic_DNA"/>
</dbReference>
<evidence type="ECO:0000313" key="2">
    <source>
        <dbReference type="Proteomes" id="UP001596472"/>
    </source>
</evidence>